<protein>
    <recommendedName>
        <fullName evidence="3">CCAAT-binding factor domain-containing protein</fullName>
    </recommendedName>
</protein>
<reference evidence="4 5" key="1">
    <citation type="journal article" date="2018" name="New Phytol.">
        <title>Phylogenomics of Endogonaceae and evolution of mycorrhizas within Mucoromycota.</title>
        <authorList>
            <person name="Chang Y."/>
            <person name="Desiro A."/>
            <person name="Na H."/>
            <person name="Sandor L."/>
            <person name="Lipzen A."/>
            <person name="Clum A."/>
            <person name="Barry K."/>
            <person name="Grigoriev I.V."/>
            <person name="Martin F.M."/>
            <person name="Stajich J.E."/>
            <person name="Smith M.E."/>
            <person name="Bonito G."/>
            <person name="Spatafora J.W."/>
        </authorList>
    </citation>
    <scope>NUCLEOTIDE SEQUENCE [LARGE SCALE GENOMIC DNA]</scope>
    <source>
        <strain evidence="4 5">GMNB39</strain>
    </source>
</reference>
<dbReference type="InterPro" id="IPR016024">
    <property type="entry name" value="ARM-type_fold"/>
</dbReference>
<sequence length="1021" mass="115321">MTGSKHSTNGGKAHQQKKMVRPFQSTAKPLKQNSHKHGEAKKAHKNNAAIWGEELLEEVLQLGGSKEDLEFLNNVDLDEKEEELVTEASKDEETGLTNDVESFMKGLGLDVKKFAKELEVDDEEEVVEEGWEDSDDENRKDELEEDEIEETPVSSSAKVTGKAKLVSISTHPAIVSALCNSPISQVVPPSPKWHELALPPLAGTPPPSQLSDALINQKLIHAKNLLTIENTNSENHPSLSSSDRSFLSTILGSGTVNDKVSALTLLAQESPIHAIKTMDTLMAMAKKKGRKEAVMAVTSLKDLFVGSVLPDRKLRYLRDQSVWDKKVTEQHWIVWAFEDHLKKLYFEFIQLIEALSHDPLSHVRHNMLTCIYDLLVAKPEQEQNLLKLLVNKLGDSENKVSAKVSYLLQQLLLAHPAMKLYVVREVEHLILRPNVSERAQYYGIVTVNQTILTARDVEVANKLVDIYFIFFRKLLAGAEKKVDGGRGGKKSEADNRKKQAGAKENKNKKGNDEDTVEDGVDSKMVAAVLTGVNRAFPFAKVEDVVYESNMDILFRITHTGTFNTSIQALMLIFQVSSAKQSISDRFYRTLYESLLDHRLVTSSKQAMYLNLLFKALRADSDVKRVKAFVKRIVQMAAYHQPPFVCGAFYLISEVRVFCYCDHPRLYEYIYIYMTAPGDSWSYVMAQQPGLRALVFQPEEDDEEERFVDMDENETDYRTTKGRNEAGVTPLTTVTSQKYDGRKRDPQYSNADKTCLWELSPFTTHFHPSVALYAFKLLNGEKIDTQPELHLHTLSHFLDRFVYRNAKKQQTTKGGSIMQPLGASANSNMMTLRRGTGVEARELNVNSHEFWRKKVEDVPADQIFFHKYFTQKLASDTSAGDKRKDKKVKPADDNDFLGEQDEDEDEVWKAMVGSIPGGIDDLPEDDDEEKMSDEDDEEMRALLMGDSDDELDDEDGEELDMAGDDWEDVSGEEEMEGEKAKGKAKKRKASEKDGKEGKAKRQRLKDLPTFASFEEYAAMLDD</sequence>
<feature type="compositionally biased region" description="Polar residues" evidence="2">
    <location>
        <begin position="1"/>
        <end position="10"/>
    </location>
</feature>
<dbReference type="AlphaFoldDB" id="A0A433D9G3"/>
<comment type="similarity">
    <text evidence="1">Belongs to the CBF/MAK21 family.</text>
</comment>
<feature type="compositionally biased region" description="Acidic residues" evidence="2">
    <location>
        <begin position="892"/>
        <end position="905"/>
    </location>
</feature>
<dbReference type="SUPFAM" id="SSF48371">
    <property type="entry name" value="ARM repeat"/>
    <property type="match status" value="1"/>
</dbReference>
<dbReference type="PANTHER" id="PTHR12048:SF0">
    <property type="entry name" value="CCAAT_ENHANCER-BINDING PROTEIN ZETA"/>
    <property type="match status" value="1"/>
</dbReference>
<evidence type="ECO:0000259" key="3">
    <source>
        <dbReference type="Pfam" id="PF03914"/>
    </source>
</evidence>
<feature type="domain" description="CCAAT-binding factor" evidence="3">
    <location>
        <begin position="565"/>
        <end position="773"/>
    </location>
</feature>
<dbReference type="EMBL" id="RBNI01004473">
    <property type="protein sequence ID" value="RUP47473.1"/>
    <property type="molecule type" value="Genomic_DNA"/>
</dbReference>
<name>A0A433D9G3_9FUNG</name>
<feature type="compositionally biased region" description="Acidic residues" evidence="2">
    <location>
        <begin position="945"/>
        <end position="975"/>
    </location>
</feature>
<feature type="compositionally biased region" description="Acidic residues" evidence="2">
    <location>
        <begin position="122"/>
        <end position="136"/>
    </location>
</feature>
<dbReference type="GO" id="GO:0005634">
    <property type="term" value="C:nucleus"/>
    <property type="evidence" value="ECO:0007669"/>
    <property type="project" value="TreeGrafter"/>
</dbReference>
<dbReference type="InterPro" id="IPR005612">
    <property type="entry name" value="CCAAT-binding_factor"/>
</dbReference>
<dbReference type="PANTHER" id="PTHR12048">
    <property type="entry name" value="CCAAT-BINDING FACTOR-RELATED"/>
    <property type="match status" value="1"/>
</dbReference>
<evidence type="ECO:0000313" key="4">
    <source>
        <dbReference type="EMBL" id="RUP47473.1"/>
    </source>
</evidence>
<feature type="compositionally biased region" description="Basic and acidic residues" evidence="2">
    <location>
        <begin position="989"/>
        <end position="998"/>
    </location>
</feature>
<dbReference type="Pfam" id="PF03914">
    <property type="entry name" value="CBF"/>
    <property type="match status" value="1"/>
</dbReference>
<feature type="region of interest" description="Disordered" evidence="2">
    <location>
        <begin position="1"/>
        <end position="45"/>
    </location>
</feature>
<accession>A0A433D9G3</accession>
<dbReference type="InterPro" id="IPR040155">
    <property type="entry name" value="CEBPZ/Mak21-like"/>
</dbReference>
<keyword evidence="5" id="KW-1185">Reference proteome</keyword>
<gene>
    <name evidence="4" type="ORF">BC936DRAFT_145698</name>
</gene>
<proteinExistence type="inferred from homology"/>
<feature type="compositionally biased region" description="Basic and acidic residues" evidence="2">
    <location>
        <begin position="878"/>
        <end position="891"/>
    </location>
</feature>
<feature type="region of interest" description="Disordered" evidence="2">
    <location>
        <begin position="481"/>
        <end position="516"/>
    </location>
</feature>
<evidence type="ECO:0000313" key="5">
    <source>
        <dbReference type="Proteomes" id="UP000268093"/>
    </source>
</evidence>
<feature type="region of interest" description="Disordered" evidence="2">
    <location>
        <begin position="878"/>
        <end position="1005"/>
    </location>
</feature>
<evidence type="ECO:0000256" key="1">
    <source>
        <dbReference type="ARBA" id="ARBA00007797"/>
    </source>
</evidence>
<comment type="caution">
    <text evidence="4">The sequence shown here is derived from an EMBL/GenBank/DDBJ whole genome shotgun (WGS) entry which is preliminary data.</text>
</comment>
<dbReference type="OrthoDB" id="28947at2759"/>
<feature type="compositionally biased region" description="Basic and acidic residues" evidence="2">
    <location>
        <begin position="481"/>
        <end position="512"/>
    </location>
</feature>
<evidence type="ECO:0000256" key="2">
    <source>
        <dbReference type="SAM" id="MobiDB-lite"/>
    </source>
</evidence>
<feature type="region of interest" description="Disordered" evidence="2">
    <location>
        <begin position="122"/>
        <end position="156"/>
    </location>
</feature>
<feature type="compositionally biased region" description="Acidic residues" evidence="2">
    <location>
        <begin position="920"/>
        <end position="937"/>
    </location>
</feature>
<dbReference type="Proteomes" id="UP000268093">
    <property type="component" value="Unassembled WGS sequence"/>
</dbReference>
<organism evidence="4 5">
    <name type="scientific">Jimgerdemannia flammicorona</name>
    <dbReference type="NCBI Taxonomy" id="994334"/>
    <lineage>
        <taxon>Eukaryota</taxon>
        <taxon>Fungi</taxon>
        <taxon>Fungi incertae sedis</taxon>
        <taxon>Mucoromycota</taxon>
        <taxon>Mucoromycotina</taxon>
        <taxon>Endogonomycetes</taxon>
        <taxon>Endogonales</taxon>
        <taxon>Endogonaceae</taxon>
        <taxon>Jimgerdemannia</taxon>
    </lineage>
</organism>